<evidence type="ECO:0000313" key="2">
    <source>
        <dbReference type="Proteomes" id="UP000254925"/>
    </source>
</evidence>
<comment type="caution">
    <text evidence="1">The sequence shown here is derived from an EMBL/GenBank/DDBJ whole genome shotgun (WGS) entry which is preliminary data.</text>
</comment>
<dbReference type="AlphaFoldDB" id="A0A370HQJ1"/>
<protein>
    <submittedName>
        <fullName evidence="1">Uncharacterized protein</fullName>
    </submittedName>
</protein>
<evidence type="ECO:0000313" key="1">
    <source>
        <dbReference type="EMBL" id="RDI60777.1"/>
    </source>
</evidence>
<sequence>MSGDHGGYNSDICLDISATADLSLEVDVDLSLDINANLNYDAVYVDHVISDCVDLNANTAYLDGSADAFGDNSLVNVEFDVVTTDCLSSVSVSVVSAVDDDRYW</sequence>
<name>A0A370HQJ1_9HYPH</name>
<organism evidence="1 2">
    <name type="scientific">Microvirga subterranea</name>
    <dbReference type="NCBI Taxonomy" id="186651"/>
    <lineage>
        <taxon>Bacteria</taxon>
        <taxon>Pseudomonadati</taxon>
        <taxon>Pseudomonadota</taxon>
        <taxon>Alphaproteobacteria</taxon>
        <taxon>Hyphomicrobiales</taxon>
        <taxon>Methylobacteriaceae</taxon>
        <taxon>Microvirga</taxon>
    </lineage>
</organism>
<dbReference type="RefSeq" id="WP_147282350.1">
    <property type="nucleotide sequence ID" value="NZ_QQBB01000002.1"/>
</dbReference>
<gene>
    <name evidence="1" type="ORF">DES45_102165</name>
</gene>
<dbReference type="EMBL" id="QQBB01000002">
    <property type="protein sequence ID" value="RDI60777.1"/>
    <property type="molecule type" value="Genomic_DNA"/>
</dbReference>
<accession>A0A370HQJ1</accession>
<proteinExistence type="predicted"/>
<reference evidence="1 2" key="1">
    <citation type="submission" date="2018-07" db="EMBL/GenBank/DDBJ databases">
        <title>Genomic Encyclopedia of Type Strains, Phase IV (KMG-IV): sequencing the most valuable type-strain genomes for metagenomic binning, comparative biology and taxonomic classification.</title>
        <authorList>
            <person name="Goeker M."/>
        </authorList>
    </citation>
    <scope>NUCLEOTIDE SEQUENCE [LARGE SCALE GENOMIC DNA]</scope>
    <source>
        <strain evidence="1 2">DSM 14364</strain>
    </source>
</reference>
<dbReference type="Proteomes" id="UP000254925">
    <property type="component" value="Unassembled WGS sequence"/>
</dbReference>
<keyword evidence="2" id="KW-1185">Reference proteome</keyword>